<feature type="domain" description="Asl1-like glycosyl hydrolase catalytic" evidence="2">
    <location>
        <begin position="75"/>
        <end position="309"/>
    </location>
</feature>
<evidence type="ECO:0000256" key="1">
    <source>
        <dbReference type="SAM" id="MobiDB-lite"/>
    </source>
</evidence>
<dbReference type="PANTHER" id="PTHR34154:SF3">
    <property type="entry name" value="ALKALI-SENSITIVE LINKAGE PROTEIN 1"/>
    <property type="match status" value="1"/>
</dbReference>
<dbReference type="Gene3D" id="3.20.20.80">
    <property type="entry name" value="Glycosidases"/>
    <property type="match status" value="1"/>
</dbReference>
<dbReference type="InterPro" id="IPR053183">
    <property type="entry name" value="ASL1"/>
</dbReference>
<dbReference type="PATRIC" id="fig|1263870.3.peg.5535"/>
<feature type="compositionally biased region" description="Basic and acidic residues" evidence="1">
    <location>
        <begin position="7"/>
        <end position="20"/>
    </location>
</feature>
<accession>M5TVR9</accession>
<dbReference type="SUPFAM" id="SSF51445">
    <property type="entry name" value="(Trans)glycosidases"/>
    <property type="match status" value="1"/>
</dbReference>
<dbReference type="Proteomes" id="UP000011885">
    <property type="component" value="Unassembled WGS sequence"/>
</dbReference>
<dbReference type="Pfam" id="PF11790">
    <property type="entry name" value="Glyco_hydro_cc"/>
    <property type="match status" value="1"/>
</dbReference>
<protein>
    <submittedName>
        <fullName evidence="3">RNA polymerase, sigma-24 subunit, ECF subfamily</fullName>
    </submittedName>
</protein>
<dbReference type="EMBL" id="ANOH01000364">
    <property type="protein sequence ID" value="EMI53260.1"/>
    <property type="molecule type" value="Genomic_DNA"/>
</dbReference>
<comment type="caution">
    <text evidence="3">The sequence shown here is derived from an EMBL/GenBank/DDBJ whole genome shotgun (WGS) entry which is preliminary data.</text>
</comment>
<evidence type="ECO:0000259" key="2">
    <source>
        <dbReference type="Pfam" id="PF11790"/>
    </source>
</evidence>
<organism evidence="3 4">
    <name type="scientific">Rhodopirellula sallentina SM41</name>
    <dbReference type="NCBI Taxonomy" id="1263870"/>
    <lineage>
        <taxon>Bacteria</taxon>
        <taxon>Pseudomonadati</taxon>
        <taxon>Planctomycetota</taxon>
        <taxon>Planctomycetia</taxon>
        <taxon>Pirellulales</taxon>
        <taxon>Pirellulaceae</taxon>
        <taxon>Rhodopirellula</taxon>
    </lineage>
</organism>
<dbReference type="PANTHER" id="PTHR34154">
    <property type="entry name" value="ALKALI-SENSITIVE LINKAGE PROTEIN 1"/>
    <property type="match status" value="1"/>
</dbReference>
<dbReference type="GO" id="GO:0071966">
    <property type="term" value="P:fungal-type cell wall polysaccharide metabolic process"/>
    <property type="evidence" value="ECO:0007669"/>
    <property type="project" value="TreeGrafter"/>
</dbReference>
<sequence length="312" mass="35004">MGTGRIPPRETEGKMRERNPIRKRQMNVNARALAQISMNLPTRRTFLAGSASAALSPTLLAGPVRHRSGKKGLGITAKNPNWVERVQSLDLDWFYTWGARLPKDTPEGLQFIPMLWGWYGDKSIKALDQIQTASQNASDKTLLGFNEPDGKAQSNISVDKAIRVWPELMKTGLPLASPACVHADGKWMQEFMTKAQAKKLRVDFVCIHSYSGPNPGNFLAKVQKIYRMYGRPLWITEFAIGDWSAKSVKENKHHPQKIGNFMRAVLPQLNRTPYVHRYAWFPASTTNRALGTSALFKPDGSLTGLGNLYREL</sequence>
<dbReference type="AlphaFoldDB" id="M5TVR9"/>
<dbReference type="InterPro" id="IPR024655">
    <property type="entry name" value="Asl1_glyco_hydro_catalytic"/>
</dbReference>
<evidence type="ECO:0000313" key="3">
    <source>
        <dbReference type="EMBL" id="EMI53260.1"/>
    </source>
</evidence>
<reference evidence="3 4" key="1">
    <citation type="journal article" date="2013" name="Mar. Genomics">
        <title>Expression of sulfatases in Rhodopirellula baltica and the diversity of sulfatases in the genus Rhodopirellula.</title>
        <authorList>
            <person name="Wegner C.E."/>
            <person name="Richter-Heitmann T."/>
            <person name="Klindworth A."/>
            <person name="Klockow C."/>
            <person name="Richter M."/>
            <person name="Achstetter T."/>
            <person name="Glockner F.O."/>
            <person name="Harder J."/>
        </authorList>
    </citation>
    <scope>NUCLEOTIDE SEQUENCE [LARGE SCALE GENOMIC DNA]</scope>
    <source>
        <strain evidence="3 4">SM41</strain>
    </source>
</reference>
<name>M5TVR9_9BACT</name>
<proteinExistence type="predicted"/>
<evidence type="ECO:0000313" key="4">
    <source>
        <dbReference type="Proteomes" id="UP000011885"/>
    </source>
</evidence>
<feature type="region of interest" description="Disordered" evidence="1">
    <location>
        <begin position="1"/>
        <end position="20"/>
    </location>
</feature>
<dbReference type="InterPro" id="IPR017853">
    <property type="entry name" value="GH"/>
</dbReference>
<gene>
    <name evidence="3" type="ORF">RSSM_05233</name>
</gene>
<keyword evidence="4" id="KW-1185">Reference proteome</keyword>